<gene>
    <name evidence="2" type="ORF">OSTQU699_LOCUS827</name>
</gene>
<dbReference type="AlphaFoldDB" id="A0A8S1INX8"/>
<accession>A0A8S1INX8</accession>
<comment type="caution">
    <text evidence="2">The sequence shown here is derived from an EMBL/GenBank/DDBJ whole genome shotgun (WGS) entry which is preliminary data.</text>
</comment>
<evidence type="ECO:0000256" key="1">
    <source>
        <dbReference type="SAM" id="Phobius"/>
    </source>
</evidence>
<organism evidence="2 3">
    <name type="scientific">Ostreobium quekettii</name>
    <dbReference type="NCBI Taxonomy" id="121088"/>
    <lineage>
        <taxon>Eukaryota</taxon>
        <taxon>Viridiplantae</taxon>
        <taxon>Chlorophyta</taxon>
        <taxon>core chlorophytes</taxon>
        <taxon>Ulvophyceae</taxon>
        <taxon>TCBD clade</taxon>
        <taxon>Bryopsidales</taxon>
        <taxon>Ostreobineae</taxon>
        <taxon>Ostreobiaceae</taxon>
        <taxon>Ostreobium</taxon>
    </lineage>
</organism>
<reference evidence="2" key="1">
    <citation type="submission" date="2020-12" db="EMBL/GenBank/DDBJ databases">
        <authorList>
            <person name="Iha C."/>
        </authorList>
    </citation>
    <scope>NUCLEOTIDE SEQUENCE</scope>
</reference>
<dbReference type="EMBL" id="CAJHUC010000347">
    <property type="protein sequence ID" value="CAD7695466.1"/>
    <property type="molecule type" value="Genomic_DNA"/>
</dbReference>
<evidence type="ECO:0000313" key="2">
    <source>
        <dbReference type="EMBL" id="CAD7695466.1"/>
    </source>
</evidence>
<feature type="transmembrane region" description="Helical" evidence="1">
    <location>
        <begin position="47"/>
        <end position="67"/>
    </location>
</feature>
<name>A0A8S1INX8_9CHLO</name>
<keyword evidence="3" id="KW-1185">Reference proteome</keyword>
<keyword evidence="1" id="KW-0812">Transmembrane</keyword>
<keyword evidence="1" id="KW-1133">Transmembrane helix</keyword>
<protein>
    <submittedName>
        <fullName evidence="2">Uncharacterized protein</fullName>
    </submittedName>
</protein>
<dbReference type="Proteomes" id="UP000708148">
    <property type="component" value="Unassembled WGS sequence"/>
</dbReference>
<evidence type="ECO:0000313" key="3">
    <source>
        <dbReference type="Proteomes" id="UP000708148"/>
    </source>
</evidence>
<sequence>MKEDFLPSRKKMQGEVSPKDWNHGNECTLAQTEVPCSGFAGKPEATAYHSVSFVLAIQISSFLFLFVQLCGGSLLQTLSSVLWCCAEVGLGVFSERIVMPQ</sequence>
<keyword evidence="1" id="KW-0472">Membrane</keyword>
<proteinExistence type="predicted"/>